<comment type="caution">
    <text evidence="1">The sequence shown here is derived from an EMBL/GenBank/DDBJ whole genome shotgun (WGS) entry which is preliminary data.</text>
</comment>
<dbReference type="Proteomes" id="UP000435036">
    <property type="component" value="Unassembled WGS sequence"/>
</dbReference>
<evidence type="ECO:0000313" key="2">
    <source>
        <dbReference type="Proteomes" id="UP000435036"/>
    </source>
</evidence>
<evidence type="ECO:0000313" key="1">
    <source>
        <dbReference type="EMBL" id="MVZ62278.1"/>
    </source>
</evidence>
<dbReference type="OrthoDB" id="325673at2"/>
<reference evidence="1 2" key="1">
    <citation type="submission" date="2019-12" db="EMBL/GenBank/DDBJ databases">
        <authorList>
            <person name="Dong K."/>
        </authorList>
    </citation>
    <scope>NUCLEOTIDE SEQUENCE [LARGE SCALE GENOMIC DNA]</scope>
    <source>
        <strain evidence="1 2">JCM 31225</strain>
    </source>
</reference>
<dbReference type="NCBIfam" id="NF035938">
    <property type="entry name" value="EboA_domain"/>
    <property type="match status" value="1"/>
</dbReference>
<gene>
    <name evidence="1" type="ORF">GQF63_09620</name>
</gene>
<protein>
    <submittedName>
        <fullName evidence="1">Uncharacterized protein</fullName>
    </submittedName>
</protein>
<proteinExistence type="predicted"/>
<organism evidence="1 2">
    <name type="scientific">Sphingobacterium humi</name>
    <dbReference type="NCBI Taxonomy" id="1796905"/>
    <lineage>
        <taxon>Bacteria</taxon>
        <taxon>Pseudomonadati</taxon>
        <taxon>Bacteroidota</taxon>
        <taxon>Sphingobacteriia</taxon>
        <taxon>Sphingobacteriales</taxon>
        <taxon>Sphingobacteriaceae</taxon>
        <taxon>Sphingobacterium</taxon>
    </lineage>
</organism>
<dbReference type="RefSeq" id="WP_160369019.1">
    <property type="nucleotide sequence ID" value="NZ_WSQA01000006.1"/>
</dbReference>
<sequence length="281" mass="32573">MKTTEKVMEALFQRLSMEEITYLNQSAQQIEEDYKKHFVRIFSTLNRRLSFANRESLISLPATDSAKLLIVNWTVLKLARVWLLGLLHDEKEAYQQFIDKLFEYADMQELEALYAALPLLDYPELWVERCKEGIRNNIGTVQQAVIEHNTFSSSQLEEEAWNQMILKAFFTGKNILNIHGLFERNNPALAAAIVDYIYERDSAKRDIHPMLWVLAKEALPERALGILEERYAAEQDPHNKSLLLQALATNKNQLSQPFMQLHASEFDQISPIAEVLEAYKK</sequence>
<dbReference type="EMBL" id="WSQA01000006">
    <property type="protein sequence ID" value="MVZ62278.1"/>
    <property type="molecule type" value="Genomic_DNA"/>
</dbReference>
<name>A0A6N8L297_9SPHI</name>
<keyword evidence="2" id="KW-1185">Reference proteome</keyword>
<dbReference type="AlphaFoldDB" id="A0A6N8L297"/>
<accession>A0A6N8L297</accession>
<dbReference type="InterPro" id="IPR047715">
    <property type="entry name" value="EboA_dom"/>
</dbReference>